<accession>A0A6J7EGJ0</accession>
<protein>
    <submittedName>
        <fullName evidence="2">Unannotated protein</fullName>
    </submittedName>
</protein>
<dbReference type="EMBL" id="CAEZXX010000168">
    <property type="protein sequence ID" value="CAB4723967.1"/>
    <property type="molecule type" value="Genomic_DNA"/>
</dbReference>
<dbReference type="AlphaFoldDB" id="A0A6J7EGJ0"/>
<dbReference type="EMBL" id="CAFBLR010000133">
    <property type="protein sequence ID" value="CAB4880375.1"/>
    <property type="molecule type" value="Genomic_DNA"/>
</dbReference>
<evidence type="ECO:0000313" key="2">
    <source>
        <dbReference type="EMBL" id="CAB4880375.1"/>
    </source>
</evidence>
<organism evidence="2">
    <name type="scientific">freshwater metagenome</name>
    <dbReference type="NCBI Taxonomy" id="449393"/>
    <lineage>
        <taxon>unclassified sequences</taxon>
        <taxon>metagenomes</taxon>
        <taxon>ecological metagenomes</taxon>
    </lineage>
</organism>
<reference evidence="2" key="1">
    <citation type="submission" date="2020-05" db="EMBL/GenBank/DDBJ databases">
        <authorList>
            <person name="Chiriac C."/>
            <person name="Salcher M."/>
            <person name="Ghai R."/>
            <person name="Kavagutti S V."/>
        </authorList>
    </citation>
    <scope>NUCLEOTIDE SEQUENCE</scope>
</reference>
<sequence>MAASTASRCAAGSFSAASSTAPRPLFGSAPTEASASPNFANTSAKNTRTAWPNMIGSDTFIMVALRCSENSTPCALASATCSARKFTSAFLLMKVPSMISPACRESLALSTVTLPSVATSSMRTSVAVGTVTDFSLPKKSPAVMVLTWVLESADHLPIECGCLRA</sequence>
<gene>
    <name evidence="1" type="ORF">UFOPK2602_01941</name>
    <name evidence="2" type="ORF">UFOPK3417_01314</name>
</gene>
<proteinExistence type="predicted"/>
<name>A0A6J7EGJ0_9ZZZZ</name>
<evidence type="ECO:0000313" key="1">
    <source>
        <dbReference type="EMBL" id="CAB4723967.1"/>
    </source>
</evidence>